<gene>
    <name evidence="1" type="ORF">RhiirA4_453898</name>
</gene>
<accession>A0A2I1G1K4</accession>
<reference evidence="1 2" key="1">
    <citation type="submission" date="2015-10" db="EMBL/GenBank/DDBJ databases">
        <title>Genome analyses suggest a sexual origin of heterokaryosis in a supposedly ancient asexual fungus.</title>
        <authorList>
            <person name="Ropars J."/>
            <person name="Sedzielewska K."/>
            <person name="Noel J."/>
            <person name="Charron P."/>
            <person name="Farinelli L."/>
            <person name="Marton T."/>
            <person name="Kruger M."/>
            <person name="Pelin A."/>
            <person name="Brachmann A."/>
            <person name="Corradi N."/>
        </authorList>
    </citation>
    <scope>NUCLEOTIDE SEQUENCE [LARGE SCALE GENOMIC DNA]</scope>
    <source>
        <strain evidence="1 2">A4</strain>
    </source>
</reference>
<keyword evidence="2" id="KW-1185">Reference proteome</keyword>
<evidence type="ECO:0000313" key="1">
    <source>
        <dbReference type="EMBL" id="PKY40508.1"/>
    </source>
</evidence>
<evidence type="ECO:0000313" key="2">
    <source>
        <dbReference type="Proteomes" id="UP000234323"/>
    </source>
</evidence>
<proteinExistence type="predicted"/>
<sequence length="84" mass="9658">MTKDIFTAKGLKNFVTNIAQTLVPQKNNTLDSNDDDINIPDDLIPFMPNGPLYIQRSSRKQILLEPGSKKWSAEMRRLKKCHEE</sequence>
<comment type="caution">
    <text evidence="1">The sequence shown here is derived from an EMBL/GenBank/DDBJ whole genome shotgun (WGS) entry which is preliminary data.</text>
</comment>
<dbReference type="EMBL" id="LLXI01000105">
    <property type="protein sequence ID" value="PKY40508.1"/>
    <property type="molecule type" value="Genomic_DNA"/>
</dbReference>
<protein>
    <submittedName>
        <fullName evidence="1">Uncharacterized protein</fullName>
    </submittedName>
</protein>
<dbReference type="Proteomes" id="UP000234323">
    <property type="component" value="Unassembled WGS sequence"/>
</dbReference>
<organism evidence="1 2">
    <name type="scientific">Rhizophagus irregularis</name>
    <dbReference type="NCBI Taxonomy" id="588596"/>
    <lineage>
        <taxon>Eukaryota</taxon>
        <taxon>Fungi</taxon>
        <taxon>Fungi incertae sedis</taxon>
        <taxon>Mucoromycota</taxon>
        <taxon>Glomeromycotina</taxon>
        <taxon>Glomeromycetes</taxon>
        <taxon>Glomerales</taxon>
        <taxon>Glomeraceae</taxon>
        <taxon>Rhizophagus</taxon>
    </lineage>
</organism>
<name>A0A2I1G1K4_9GLOM</name>
<dbReference type="AlphaFoldDB" id="A0A2I1G1K4"/>